<evidence type="ECO:0000313" key="3">
    <source>
        <dbReference type="Proteomes" id="UP000313359"/>
    </source>
</evidence>
<gene>
    <name evidence="2" type="ORF">L227DRAFT_617334</name>
</gene>
<organism evidence="2 3">
    <name type="scientific">Lentinus tigrinus ALCF2SS1-6</name>
    <dbReference type="NCBI Taxonomy" id="1328759"/>
    <lineage>
        <taxon>Eukaryota</taxon>
        <taxon>Fungi</taxon>
        <taxon>Dikarya</taxon>
        <taxon>Basidiomycota</taxon>
        <taxon>Agaricomycotina</taxon>
        <taxon>Agaricomycetes</taxon>
        <taxon>Polyporales</taxon>
        <taxon>Polyporaceae</taxon>
        <taxon>Lentinus</taxon>
    </lineage>
</organism>
<proteinExistence type="predicted"/>
<accession>A0A5C2RPY9</accession>
<evidence type="ECO:0000313" key="2">
    <source>
        <dbReference type="EMBL" id="RPD52989.1"/>
    </source>
</evidence>
<feature type="region of interest" description="Disordered" evidence="1">
    <location>
        <begin position="640"/>
        <end position="688"/>
    </location>
</feature>
<keyword evidence="3" id="KW-1185">Reference proteome</keyword>
<feature type="non-terminal residue" evidence="2">
    <location>
        <position position="688"/>
    </location>
</feature>
<reference evidence="2" key="1">
    <citation type="journal article" date="2018" name="Genome Biol. Evol.">
        <title>Genomics and development of Lentinus tigrinus, a white-rot wood-decaying mushroom with dimorphic fruiting bodies.</title>
        <authorList>
            <person name="Wu B."/>
            <person name="Xu Z."/>
            <person name="Knudson A."/>
            <person name="Carlson A."/>
            <person name="Chen N."/>
            <person name="Kovaka S."/>
            <person name="LaButti K."/>
            <person name="Lipzen A."/>
            <person name="Pennachio C."/>
            <person name="Riley R."/>
            <person name="Schakwitz W."/>
            <person name="Umezawa K."/>
            <person name="Ohm R.A."/>
            <person name="Grigoriev I.V."/>
            <person name="Nagy L.G."/>
            <person name="Gibbons J."/>
            <person name="Hibbett D."/>
        </authorList>
    </citation>
    <scope>NUCLEOTIDE SEQUENCE [LARGE SCALE GENOMIC DNA]</scope>
    <source>
        <strain evidence="2">ALCF2SS1-6</strain>
    </source>
</reference>
<sequence length="688" mass="77513">MALVTACDPASYVSASIETIERLVQAALPLCLSPDLTEIKQIMAAISRGPYRASILPFQPHIFERPLDRKHIKNLLHLLATTDLRIAHQAYIFIPDDQWLSASCVYDTPPQTAADCHLWMLPAATPSPPQYITHGHRFATLKYGIDPEADHSYGSGYINIYGQDLEWIVNFLPASLLTIIPSSIWHSYVVMVNQTDPHLHVPSEDLGIAAWIMNGYRLYRQILYRQQTYLHNQRFEPSLTNGWASMRVKAIQTRLRGSQALIHPRILAPMASAFETPIAKKYFVRNRVEDMYNVFCWPTCAFLELAAHQLRGFVNTPWRTWDEYTTGDGQKTLNFKSTAISSLANNFQPLSPPDAYFSWMDSSLSIAQQHDNTQQILGTLTTLGTDASVYLTTLSEGFENPYRALKWPTIAVDDVPILWISYFKNTSLAQSFEKIARVVYILVWLLMGPEACNWLLSLKHIGKAPGQLRWSKSPDSIILQYLKFARTTRLAHEAAPTLVRPGVDVTIDKIYAEAEHDDLLRLYRAAGFLLKHGEDMCDELNGPLDRWFSSTSRNKFFAFAGYPESAPYGHDVVPQQGLSIQNNDYTSFRNAVNKLANHSIQWQHLLFEVLKVDLLVVDGVPWFYNPDNFVIHMQTQPTLNPSPTLPSSSPPEPSQFTSIPSSTSAPSQSAPIPPLSAESSIPHIDSSQ</sequence>
<feature type="compositionally biased region" description="Low complexity" evidence="1">
    <location>
        <begin position="654"/>
        <end position="670"/>
    </location>
</feature>
<name>A0A5C2RPY9_9APHY</name>
<dbReference type="EMBL" id="ML122332">
    <property type="protein sequence ID" value="RPD52989.1"/>
    <property type="molecule type" value="Genomic_DNA"/>
</dbReference>
<dbReference type="Proteomes" id="UP000313359">
    <property type="component" value="Unassembled WGS sequence"/>
</dbReference>
<protein>
    <submittedName>
        <fullName evidence="2">Uncharacterized protein</fullName>
    </submittedName>
</protein>
<evidence type="ECO:0000256" key="1">
    <source>
        <dbReference type="SAM" id="MobiDB-lite"/>
    </source>
</evidence>
<dbReference type="OrthoDB" id="2756654at2759"/>
<dbReference type="AlphaFoldDB" id="A0A5C2RPY9"/>